<name>A0A2G1QTV8_9HYPH</name>
<keyword evidence="15" id="KW-1185">Reference proteome</keyword>
<comment type="catalytic activity">
    <reaction evidence="1">
        <text>ATP + protein L-histidine = ADP + protein N-phospho-L-histidine.</text>
        <dbReference type="EC" id="2.7.13.3"/>
    </reaction>
</comment>
<keyword evidence="9" id="KW-0067">ATP-binding</keyword>
<sequence length="533" mass="57872">MQLKRYGAAFVFLLVGLIGLAITSAVHRSESVATQARFDLVADEAVSRIEERVQQHIALLVAAASHYQADGDQLSRPSFAAFISGLGLESRFEGIQGIGYAKILQSDDDGTTRQALRRFYGIDRDVWPDSTEAVRTAILLIEPMNTRNRAALGFDMFSEKRRREAMWRALQTGEISASAPVTLVQEITAVKQAGFLVYIPVATAGEKVPDGFIYAPFRAGDLHDAALKGRPLPVELATRDAYAPQGEGLLYSTAGYDPDSNAVSFHATREFDIAGRRWQVNLHETPAFAEHFAGVYTLLTGLITFLLATAMAAATRWQQKSVAGAQALAELSESAAQEKDLLLQEMKHRIKNSIARIQAMARQTAASSDDLDGFSASFSSRLQSMANAQDLLTRSSGSGAELRDLIITELKQIYGAQLDEALITGPALSLNARQTQALALTFHELATNSLKYGAGSHPDGVLSIAWTNPGRENRALHLTWDESFPNEGGTPPERRGFGSRLIDANIRGEMHGSIERTYHAGGLTISISIPIAT</sequence>
<dbReference type="AlphaFoldDB" id="A0A2G1QTV8"/>
<keyword evidence="6 12" id="KW-0812">Transmembrane</keyword>
<feature type="domain" description="CHASE" evidence="13">
    <location>
        <begin position="138"/>
        <end position="227"/>
    </location>
</feature>
<feature type="transmembrane region" description="Helical" evidence="12">
    <location>
        <begin position="293"/>
        <end position="314"/>
    </location>
</feature>
<dbReference type="InterPro" id="IPR036890">
    <property type="entry name" value="HATPase_C_sf"/>
</dbReference>
<evidence type="ECO:0000256" key="11">
    <source>
        <dbReference type="ARBA" id="ARBA00023136"/>
    </source>
</evidence>
<evidence type="ECO:0000256" key="8">
    <source>
        <dbReference type="ARBA" id="ARBA00022777"/>
    </source>
</evidence>
<dbReference type="PROSITE" id="PS50839">
    <property type="entry name" value="CHASE"/>
    <property type="match status" value="1"/>
</dbReference>
<dbReference type="GO" id="GO:0004673">
    <property type="term" value="F:protein histidine kinase activity"/>
    <property type="evidence" value="ECO:0007669"/>
    <property type="project" value="UniProtKB-EC"/>
</dbReference>
<evidence type="ECO:0000313" key="15">
    <source>
        <dbReference type="Proteomes" id="UP000221168"/>
    </source>
</evidence>
<dbReference type="Pfam" id="PF03924">
    <property type="entry name" value="CHASE"/>
    <property type="match status" value="1"/>
</dbReference>
<dbReference type="GO" id="GO:0007165">
    <property type="term" value="P:signal transduction"/>
    <property type="evidence" value="ECO:0007669"/>
    <property type="project" value="UniProtKB-ARBA"/>
</dbReference>
<dbReference type="InterPro" id="IPR006189">
    <property type="entry name" value="CHASE_dom"/>
</dbReference>
<dbReference type="SMART" id="SM01079">
    <property type="entry name" value="CHASE"/>
    <property type="match status" value="1"/>
</dbReference>
<dbReference type="GO" id="GO:0005524">
    <property type="term" value="F:ATP binding"/>
    <property type="evidence" value="ECO:0007669"/>
    <property type="project" value="UniProtKB-KW"/>
</dbReference>
<dbReference type="EMBL" id="PDVP01000001">
    <property type="protein sequence ID" value="PHP68932.1"/>
    <property type="molecule type" value="Genomic_DNA"/>
</dbReference>
<dbReference type="InterPro" id="IPR011102">
    <property type="entry name" value="Sig_transdc_His_kinase_HWE"/>
</dbReference>
<evidence type="ECO:0000313" key="14">
    <source>
        <dbReference type="EMBL" id="PHP68932.1"/>
    </source>
</evidence>
<evidence type="ECO:0000256" key="2">
    <source>
        <dbReference type="ARBA" id="ARBA00004370"/>
    </source>
</evidence>
<dbReference type="Gene3D" id="3.30.565.10">
    <property type="entry name" value="Histidine kinase-like ATPase, C-terminal domain"/>
    <property type="match status" value="1"/>
</dbReference>
<dbReference type="Proteomes" id="UP000221168">
    <property type="component" value="Unassembled WGS sequence"/>
</dbReference>
<keyword evidence="10 12" id="KW-1133">Transmembrane helix</keyword>
<evidence type="ECO:0000256" key="9">
    <source>
        <dbReference type="ARBA" id="ARBA00022840"/>
    </source>
</evidence>
<proteinExistence type="predicted"/>
<dbReference type="Pfam" id="PF07536">
    <property type="entry name" value="HWE_HK"/>
    <property type="match status" value="1"/>
</dbReference>
<keyword evidence="11 12" id="KW-0472">Membrane</keyword>
<comment type="subcellular location">
    <subcellularLocation>
        <location evidence="2">Membrane</location>
    </subcellularLocation>
</comment>
<evidence type="ECO:0000256" key="4">
    <source>
        <dbReference type="ARBA" id="ARBA00022553"/>
    </source>
</evidence>
<evidence type="ECO:0000256" key="6">
    <source>
        <dbReference type="ARBA" id="ARBA00022692"/>
    </source>
</evidence>
<dbReference type="PANTHER" id="PTHR41523:SF8">
    <property type="entry name" value="ETHYLENE RESPONSE SENSOR PROTEIN"/>
    <property type="match status" value="1"/>
</dbReference>
<evidence type="ECO:0000256" key="3">
    <source>
        <dbReference type="ARBA" id="ARBA00012438"/>
    </source>
</evidence>
<evidence type="ECO:0000256" key="7">
    <source>
        <dbReference type="ARBA" id="ARBA00022741"/>
    </source>
</evidence>
<gene>
    <name evidence="14" type="ORF">CSC94_02805</name>
</gene>
<evidence type="ECO:0000256" key="5">
    <source>
        <dbReference type="ARBA" id="ARBA00022679"/>
    </source>
</evidence>
<keyword evidence="7" id="KW-0547">Nucleotide-binding</keyword>
<dbReference type="EC" id="2.7.13.3" evidence="3"/>
<dbReference type="PANTHER" id="PTHR41523">
    <property type="entry name" value="TWO-COMPONENT SYSTEM SENSOR PROTEIN"/>
    <property type="match status" value="1"/>
</dbReference>
<keyword evidence="4" id="KW-0597">Phosphoprotein</keyword>
<evidence type="ECO:0000256" key="10">
    <source>
        <dbReference type="ARBA" id="ARBA00022989"/>
    </source>
</evidence>
<evidence type="ECO:0000256" key="12">
    <source>
        <dbReference type="SAM" id="Phobius"/>
    </source>
</evidence>
<dbReference type="SMART" id="SM00911">
    <property type="entry name" value="HWE_HK"/>
    <property type="match status" value="1"/>
</dbReference>
<comment type="caution">
    <text evidence="14">The sequence shown here is derived from an EMBL/GenBank/DDBJ whole genome shotgun (WGS) entry which is preliminary data.</text>
</comment>
<keyword evidence="8 14" id="KW-0418">Kinase</keyword>
<reference evidence="14 15" key="1">
    <citation type="submission" date="2017-10" db="EMBL/GenBank/DDBJ databases">
        <title>Sedimentibacterium mangrovi gen. nov., sp. nov., a novel member of family Phyllobacteriacea isolated from mangrove sediment.</title>
        <authorList>
            <person name="Liao H."/>
            <person name="Tian Y."/>
        </authorList>
    </citation>
    <scope>NUCLEOTIDE SEQUENCE [LARGE SCALE GENOMIC DNA]</scope>
    <source>
        <strain evidence="14 15">X9-2-2</strain>
    </source>
</reference>
<dbReference type="Gene3D" id="3.30.450.350">
    <property type="entry name" value="CHASE domain"/>
    <property type="match status" value="1"/>
</dbReference>
<evidence type="ECO:0000259" key="13">
    <source>
        <dbReference type="PROSITE" id="PS50839"/>
    </source>
</evidence>
<accession>A0A2G1QTV8</accession>
<evidence type="ECO:0000256" key="1">
    <source>
        <dbReference type="ARBA" id="ARBA00000085"/>
    </source>
</evidence>
<keyword evidence="5" id="KW-0808">Transferase</keyword>
<dbReference type="InterPro" id="IPR042240">
    <property type="entry name" value="CHASE_sf"/>
</dbReference>
<dbReference type="GO" id="GO:0016020">
    <property type="term" value="C:membrane"/>
    <property type="evidence" value="ECO:0007669"/>
    <property type="project" value="UniProtKB-SubCell"/>
</dbReference>
<organism evidence="14 15">
    <name type="scientific">Zhengella mangrovi</name>
    <dbReference type="NCBI Taxonomy" id="1982044"/>
    <lineage>
        <taxon>Bacteria</taxon>
        <taxon>Pseudomonadati</taxon>
        <taxon>Pseudomonadota</taxon>
        <taxon>Alphaproteobacteria</taxon>
        <taxon>Hyphomicrobiales</taxon>
        <taxon>Notoacmeibacteraceae</taxon>
        <taxon>Zhengella</taxon>
    </lineage>
</organism>
<protein>
    <recommendedName>
        <fullName evidence="3">histidine kinase</fullName>
        <ecNumber evidence="3">2.7.13.3</ecNumber>
    </recommendedName>
</protein>